<gene>
    <name evidence="2" type="ORF">PQR57_27485</name>
</gene>
<proteinExistence type="predicted"/>
<evidence type="ECO:0000313" key="2">
    <source>
        <dbReference type="EMBL" id="MFM0004756.1"/>
    </source>
</evidence>
<name>A0ABW9AYD7_9BURK</name>
<keyword evidence="3" id="KW-1185">Reference proteome</keyword>
<dbReference type="Proteomes" id="UP001629230">
    <property type="component" value="Unassembled WGS sequence"/>
</dbReference>
<protein>
    <submittedName>
        <fullName evidence="2">Uncharacterized protein</fullName>
    </submittedName>
</protein>
<evidence type="ECO:0000313" key="3">
    <source>
        <dbReference type="Proteomes" id="UP001629230"/>
    </source>
</evidence>
<comment type="caution">
    <text evidence="2">The sequence shown here is derived from an EMBL/GenBank/DDBJ whole genome shotgun (WGS) entry which is preliminary data.</text>
</comment>
<organism evidence="2 3">
    <name type="scientific">Paraburkholderia dipogonis</name>
    <dbReference type="NCBI Taxonomy" id="1211383"/>
    <lineage>
        <taxon>Bacteria</taxon>
        <taxon>Pseudomonadati</taxon>
        <taxon>Pseudomonadota</taxon>
        <taxon>Betaproteobacteria</taxon>
        <taxon>Burkholderiales</taxon>
        <taxon>Burkholderiaceae</taxon>
        <taxon>Paraburkholderia</taxon>
    </lineage>
</organism>
<reference evidence="2 3" key="1">
    <citation type="journal article" date="2024" name="Chem. Sci.">
        <title>Discovery of megapolipeptins by genome mining of a Burkholderiales bacteria collection.</title>
        <authorList>
            <person name="Paulo B.S."/>
            <person name="Recchia M.J.J."/>
            <person name="Lee S."/>
            <person name="Fergusson C.H."/>
            <person name="Romanowski S.B."/>
            <person name="Hernandez A."/>
            <person name="Krull N."/>
            <person name="Liu D.Y."/>
            <person name="Cavanagh H."/>
            <person name="Bos A."/>
            <person name="Gray C.A."/>
            <person name="Murphy B.T."/>
            <person name="Linington R.G."/>
            <person name="Eustaquio A.S."/>
        </authorList>
    </citation>
    <scope>NUCLEOTIDE SEQUENCE [LARGE SCALE GENOMIC DNA]</scope>
    <source>
        <strain evidence="2 3">RL17-350-BIC-A</strain>
    </source>
</reference>
<accession>A0ABW9AYD7</accession>
<dbReference type="EMBL" id="JAQQEZ010000023">
    <property type="protein sequence ID" value="MFM0004756.1"/>
    <property type="molecule type" value="Genomic_DNA"/>
</dbReference>
<sequence>MLETGTVARFASVGQFSSYCRCVDSVGQSNGGEKGEGNTRDGNAYLA</sequence>
<evidence type="ECO:0000256" key="1">
    <source>
        <dbReference type="SAM" id="MobiDB-lite"/>
    </source>
</evidence>
<feature type="region of interest" description="Disordered" evidence="1">
    <location>
        <begin position="27"/>
        <end position="47"/>
    </location>
</feature>